<organism evidence="3 4">
    <name type="scientific">Aeromicrobium fastidiosum</name>
    <dbReference type="NCBI Taxonomy" id="52699"/>
    <lineage>
        <taxon>Bacteria</taxon>
        <taxon>Bacillati</taxon>
        <taxon>Actinomycetota</taxon>
        <taxon>Actinomycetes</taxon>
        <taxon>Propionibacteriales</taxon>
        <taxon>Nocardioidaceae</taxon>
        <taxon>Aeromicrobium</taxon>
    </lineage>
</organism>
<dbReference type="Proteomes" id="UP001515100">
    <property type="component" value="Unassembled WGS sequence"/>
</dbReference>
<dbReference type="OrthoDB" id="3747236at2"/>
<accession>A0A641AIA1</accession>
<evidence type="ECO:0000313" key="4">
    <source>
        <dbReference type="Proteomes" id="UP001515100"/>
    </source>
</evidence>
<feature type="chain" id="PRO_5038984666" evidence="2">
    <location>
        <begin position="28"/>
        <end position="220"/>
    </location>
</feature>
<evidence type="ECO:0000256" key="1">
    <source>
        <dbReference type="SAM" id="MobiDB-lite"/>
    </source>
</evidence>
<gene>
    <name evidence="3" type="ORF">ESP62_014485</name>
</gene>
<protein>
    <submittedName>
        <fullName evidence="3">Uncharacterized protein</fullName>
    </submittedName>
</protein>
<comment type="caution">
    <text evidence="3">The sequence shown here is derived from an EMBL/GenBank/DDBJ whole genome shotgun (WGS) entry which is preliminary data.</text>
</comment>
<feature type="region of interest" description="Disordered" evidence="1">
    <location>
        <begin position="198"/>
        <end position="220"/>
    </location>
</feature>
<evidence type="ECO:0000256" key="2">
    <source>
        <dbReference type="SAM" id="SignalP"/>
    </source>
</evidence>
<proteinExistence type="predicted"/>
<reference evidence="3" key="1">
    <citation type="submission" date="2019-09" db="EMBL/GenBank/DDBJ databases">
        <authorList>
            <person name="Li J."/>
        </authorList>
    </citation>
    <scope>NUCLEOTIDE SEQUENCE [LARGE SCALE GENOMIC DNA]</scope>
    <source>
        <strain evidence="3">NRBC 14897</strain>
    </source>
</reference>
<keyword evidence="4" id="KW-1185">Reference proteome</keyword>
<feature type="compositionally biased region" description="Polar residues" evidence="1">
    <location>
        <begin position="209"/>
        <end position="220"/>
    </location>
</feature>
<keyword evidence="2" id="KW-0732">Signal</keyword>
<dbReference type="EMBL" id="SDPP02000004">
    <property type="protein sequence ID" value="KAA1374599.1"/>
    <property type="molecule type" value="Genomic_DNA"/>
</dbReference>
<dbReference type="RefSeq" id="WP_129185766.1">
    <property type="nucleotide sequence ID" value="NZ_JAGIOG010000001.1"/>
</dbReference>
<dbReference type="Gene3D" id="2.60.40.2700">
    <property type="match status" value="2"/>
</dbReference>
<sequence length="220" mass="23257">MKKLVGAFGVTAVAAALLIGPSSVTRAESAQVPNVAVAGSPAVGSTLQVVPAAWGTPPTRRVYEWLRDGEGDVLSNEPTYTLTDDDVGHTMVVVERVWFGTTEDETSSAPVVAAEPSAPVAAPAPAEVLASAVNVRRPTVKGSPKVGKKLAVRSKGTWTAPGHRFTYQWLRNGKVIKKATRTTYRLTAKDRRKKISVRVSASRAGLPTVSATSSRTKAVR</sequence>
<name>A0A641AIA1_9ACTN</name>
<evidence type="ECO:0000313" key="3">
    <source>
        <dbReference type="EMBL" id="KAA1374599.1"/>
    </source>
</evidence>
<feature type="signal peptide" evidence="2">
    <location>
        <begin position="1"/>
        <end position="27"/>
    </location>
</feature>
<dbReference type="AlphaFoldDB" id="A0A641AIA1"/>